<protein>
    <submittedName>
        <fullName evidence="2">Uncharacterized protein</fullName>
    </submittedName>
</protein>
<accession>A0AAE0U8H7</accession>
<keyword evidence="1" id="KW-0472">Membrane</keyword>
<keyword evidence="1" id="KW-1133">Transmembrane helix</keyword>
<feature type="transmembrane region" description="Helical" evidence="1">
    <location>
        <begin position="67"/>
        <end position="87"/>
    </location>
</feature>
<reference evidence="2" key="1">
    <citation type="journal article" date="2023" name="Mol. Phylogenet. Evol.">
        <title>Genome-scale phylogeny and comparative genomics of the fungal order Sordariales.</title>
        <authorList>
            <person name="Hensen N."/>
            <person name="Bonometti L."/>
            <person name="Westerberg I."/>
            <person name="Brannstrom I.O."/>
            <person name="Guillou S."/>
            <person name="Cros-Aarteil S."/>
            <person name="Calhoun S."/>
            <person name="Haridas S."/>
            <person name="Kuo A."/>
            <person name="Mondo S."/>
            <person name="Pangilinan J."/>
            <person name="Riley R."/>
            <person name="LaButti K."/>
            <person name="Andreopoulos B."/>
            <person name="Lipzen A."/>
            <person name="Chen C."/>
            <person name="Yan M."/>
            <person name="Daum C."/>
            <person name="Ng V."/>
            <person name="Clum A."/>
            <person name="Steindorff A."/>
            <person name="Ohm R.A."/>
            <person name="Martin F."/>
            <person name="Silar P."/>
            <person name="Natvig D.O."/>
            <person name="Lalanne C."/>
            <person name="Gautier V."/>
            <person name="Ament-Velasquez S.L."/>
            <person name="Kruys A."/>
            <person name="Hutchinson M.I."/>
            <person name="Powell A.J."/>
            <person name="Barry K."/>
            <person name="Miller A.N."/>
            <person name="Grigoriev I.V."/>
            <person name="Debuchy R."/>
            <person name="Gladieux P."/>
            <person name="Hiltunen Thoren M."/>
            <person name="Johannesson H."/>
        </authorList>
    </citation>
    <scope>NUCLEOTIDE SEQUENCE</scope>
    <source>
        <strain evidence="2">CBS 232.78</strain>
    </source>
</reference>
<dbReference type="EMBL" id="JAULSW010000001">
    <property type="protein sequence ID" value="KAK3394389.1"/>
    <property type="molecule type" value="Genomic_DNA"/>
</dbReference>
<organism evidence="2 3">
    <name type="scientific">Podospora didyma</name>
    <dbReference type="NCBI Taxonomy" id="330526"/>
    <lineage>
        <taxon>Eukaryota</taxon>
        <taxon>Fungi</taxon>
        <taxon>Dikarya</taxon>
        <taxon>Ascomycota</taxon>
        <taxon>Pezizomycotina</taxon>
        <taxon>Sordariomycetes</taxon>
        <taxon>Sordariomycetidae</taxon>
        <taxon>Sordariales</taxon>
        <taxon>Podosporaceae</taxon>
        <taxon>Podospora</taxon>
    </lineage>
</organism>
<evidence type="ECO:0000313" key="3">
    <source>
        <dbReference type="Proteomes" id="UP001285441"/>
    </source>
</evidence>
<comment type="caution">
    <text evidence="2">The sequence shown here is derived from an EMBL/GenBank/DDBJ whole genome shotgun (WGS) entry which is preliminary data.</text>
</comment>
<proteinExistence type="predicted"/>
<evidence type="ECO:0000256" key="1">
    <source>
        <dbReference type="SAM" id="Phobius"/>
    </source>
</evidence>
<dbReference type="Proteomes" id="UP001285441">
    <property type="component" value="Unassembled WGS sequence"/>
</dbReference>
<sequence length="96" mass="10991">MSREMKGRRLGGGASSWWREGFIGGGGITKRRWACIIIFILPVLWFCARVTLTSRKAKREQAGNSSFFISIYMFSKLFTYYLPLLFIHLSDLDGFG</sequence>
<gene>
    <name evidence="2" type="ORF">B0H63DRAFT_460788</name>
</gene>
<evidence type="ECO:0000313" key="2">
    <source>
        <dbReference type="EMBL" id="KAK3394389.1"/>
    </source>
</evidence>
<keyword evidence="3" id="KW-1185">Reference proteome</keyword>
<reference evidence="2" key="2">
    <citation type="submission" date="2023-06" db="EMBL/GenBank/DDBJ databases">
        <authorList>
            <consortium name="Lawrence Berkeley National Laboratory"/>
            <person name="Haridas S."/>
            <person name="Hensen N."/>
            <person name="Bonometti L."/>
            <person name="Westerberg I."/>
            <person name="Brannstrom I.O."/>
            <person name="Guillou S."/>
            <person name="Cros-Aarteil S."/>
            <person name="Calhoun S."/>
            <person name="Kuo A."/>
            <person name="Mondo S."/>
            <person name="Pangilinan J."/>
            <person name="Riley R."/>
            <person name="LaButti K."/>
            <person name="Andreopoulos B."/>
            <person name="Lipzen A."/>
            <person name="Chen C."/>
            <person name="Yanf M."/>
            <person name="Daum C."/>
            <person name="Ng V."/>
            <person name="Clum A."/>
            <person name="Steindorff A."/>
            <person name="Ohm R."/>
            <person name="Martin F."/>
            <person name="Silar P."/>
            <person name="Natvig D."/>
            <person name="Lalanne C."/>
            <person name="Gautier V."/>
            <person name="Ament-velasquez S.L."/>
            <person name="Kruys A."/>
            <person name="Hutchinson M.I."/>
            <person name="Powell A.J."/>
            <person name="Barry K."/>
            <person name="Miller A.N."/>
            <person name="Grigoriev I.V."/>
            <person name="Debuchy R."/>
            <person name="Gladieux P."/>
            <person name="Thoren M.H."/>
            <person name="Johannesson H."/>
        </authorList>
    </citation>
    <scope>NUCLEOTIDE SEQUENCE</scope>
    <source>
        <strain evidence="2">CBS 232.78</strain>
    </source>
</reference>
<name>A0AAE0U8H7_9PEZI</name>
<keyword evidence="1" id="KW-0812">Transmembrane</keyword>
<feature type="transmembrane region" description="Helical" evidence="1">
    <location>
        <begin position="33"/>
        <end position="52"/>
    </location>
</feature>
<dbReference type="AlphaFoldDB" id="A0AAE0U8H7"/>